<dbReference type="AlphaFoldDB" id="A0AAP0P8I9"/>
<evidence type="ECO:0000313" key="2">
    <source>
        <dbReference type="Proteomes" id="UP001417504"/>
    </source>
</evidence>
<evidence type="ECO:0000313" key="1">
    <source>
        <dbReference type="EMBL" id="KAK9131471.1"/>
    </source>
</evidence>
<keyword evidence="2" id="KW-1185">Reference proteome</keyword>
<name>A0AAP0P8I9_9MAGN</name>
<sequence>MARLDDKWVIFSRSFSPTWTLGLGANWSYIDLVDRVVRQTRVWMVSMKGEHVS</sequence>
<comment type="caution">
    <text evidence="1">The sequence shown here is derived from an EMBL/GenBank/DDBJ whole genome shotgun (WGS) entry which is preliminary data.</text>
</comment>
<gene>
    <name evidence="1" type="ORF">Sjap_011958</name>
</gene>
<dbReference type="EMBL" id="JBBNAE010000004">
    <property type="protein sequence ID" value="KAK9131471.1"/>
    <property type="molecule type" value="Genomic_DNA"/>
</dbReference>
<dbReference type="Proteomes" id="UP001417504">
    <property type="component" value="Unassembled WGS sequence"/>
</dbReference>
<proteinExistence type="predicted"/>
<accession>A0AAP0P8I9</accession>
<reference evidence="1 2" key="1">
    <citation type="submission" date="2024-01" db="EMBL/GenBank/DDBJ databases">
        <title>Genome assemblies of Stephania.</title>
        <authorList>
            <person name="Yang L."/>
        </authorList>
    </citation>
    <scope>NUCLEOTIDE SEQUENCE [LARGE SCALE GENOMIC DNA]</scope>
    <source>
        <strain evidence="1">QJT</strain>
        <tissue evidence="1">Leaf</tissue>
    </source>
</reference>
<organism evidence="1 2">
    <name type="scientific">Stephania japonica</name>
    <dbReference type="NCBI Taxonomy" id="461633"/>
    <lineage>
        <taxon>Eukaryota</taxon>
        <taxon>Viridiplantae</taxon>
        <taxon>Streptophyta</taxon>
        <taxon>Embryophyta</taxon>
        <taxon>Tracheophyta</taxon>
        <taxon>Spermatophyta</taxon>
        <taxon>Magnoliopsida</taxon>
        <taxon>Ranunculales</taxon>
        <taxon>Menispermaceae</taxon>
        <taxon>Menispermoideae</taxon>
        <taxon>Cissampelideae</taxon>
        <taxon>Stephania</taxon>
    </lineage>
</organism>
<protein>
    <submittedName>
        <fullName evidence="1">Uncharacterized protein</fullName>
    </submittedName>
</protein>